<feature type="signal peptide" evidence="6">
    <location>
        <begin position="1"/>
        <end position="19"/>
    </location>
</feature>
<keyword evidence="5" id="KW-1133">Transmembrane helix</keyword>
<dbReference type="EMBL" id="JAFREM010000028">
    <property type="protein sequence ID" value="MBO1307873.1"/>
    <property type="molecule type" value="Genomic_DNA"/>
</dbReference>
<keyword evidence="4" id="KW-0572">Peptidoglycan-anchor</keyword>
<dbReference type="RefSeq" id="WP_207674862.1">
    <property type="nucleotide sequence ID" value="NZ_JAFREM010000028.1"/>
</dbReference>
<keyword evidence="1" id="KW-0134">Cell wall</keyword>
<protein>
    <submittedName>
        <fullName evidence="8">LPXTG cell wall anchor domain-containing protein</fullName>
    </submittedName>
</protein>
<proteinExistence type="predicted"/>
<sequence length="91" mass="9920">MKQAISLAIFLLFVFGSQARVLAADSQGKSGVGVSFVEKEREHAPQTIDKNSAGRLPKTGERTKTNVALIGILLVGAASFFYLSRDRRERP</sequence>
<dbReference type="Proteomes" id="UP000664601">
    <property type="component" value="Unassembled WGS sequence"/>
</dbReference>
<evidence type="ECO:0000313" key="8">
    <source>
        <dbReference type="EMBL" id="MBO1307873.1"/>
    </source>
</evidence>
<keyword evidence="2" id="KW-0964">Secreted</keyword>
<keyword evidence="5" id="KW-0472">Membrane</keyword>
<evidence type="ECO:0000313" key="9">
    <source>
        <dbReference type="Proteomes" id="UP000664601"/>
    </source>
</evidence>
<organism evidence="8 9">
    <name type="scientific">Candidatus Enterococcus moelleringii</name>
    <dbReference type="NCBI Taxonomy" id="2815325"/>
    <lineage>
        <taxon>Bacteria</taxon>
        <taxon>Bacillati</taxon>
        <taxon>Bacillota</taxon>
        <taxon>Bacilli</taxon>
        <taxon>Lactobacillales</taxon>
        <taxon>Enterococcaceae</taxon>
        <taxon>Enterococcus</taxon>
    </lineage>
</organism>
<dbReference type="NCBIfam" id="TIGR01167">
    <property type="entry name" value="LPXTG_anchor"/>
    <property type="match status" value="1"/>
</dbReference>
<feature type="domain" description="Gram-positive cocci surface proteins LPxTG" evidence="7">
    <location>
        <begin position="49"/>
        <end position="85"/>
    </location>
</feature>
<evidence type="ECO:0000256" key="3">
    <source>
        <dbReference type="ARBA" id="ARBA00022729"/>
    </source>
</evidence>
<feature type="transmembrane region" description="Helical" evidence="5">
    <location>
        <begin position="65"/>
        <end position="83"/>
    </location>
</feature>
<evidence type="ECO:0000256" key="6">
    <source>
        <dbReference type="SAM" id="SignalP"/>
    </source>
</evidence>
<keyword evidence="5" id="KW-0812">Transmembrane</keyword>
<comment type="caution">
    <text evidence="8">The sequence shown here is derived from an EMBL/GenBank/DDBJ whole genome shotgun (WGS) entry which is preliminary data.</text>
</comment>
<gene>
    <name evidence="8" type="ORF">JZO70_16985</name>
</gene>
<evidence type="ECO:0000256" key="5">
    <source>
        <dbReference type="SAM" id="Phobius"/>
    </source>
</evidence>
<dbReference type="InterPro" id="IPR019931">
    <property type="entry name" value="LPXTG_anchor"/>
</dbReference>
<evidence type="ECO:0000256" key="4">
    <source>
        <dbReference type="ARBA" id="ARBA00023088"/>
    </source>
</evidence>
<keyword evidence="3 6" id="KW-0732">Signal</keyword>
<keyword evidence="9" id="KW-1185">Reference proteome</keyword>
<reference evidence="8 9" key="1">
    <citation type="submission" date="2021-03" db="EMBL/GenBank/DDBJ databases">
        <title>Enterococcal diversity collection.</title>
        <authorList>
            <person name="Gilmore M.S."/>
            <person name="Schwartzman J."/>
            <person name="Van Tyne D."/>
            <person name="Martin M."/>
            <person name="Earl A.M."/>
            <person name="Manson A.L."/>
            <person name="Straub T."/>
            <person name="Salamzade R."/>
            <person name="Saavedra J."/>
            <person name="Lebreton F."/>
            <person name="Prichula J."/>
            <person name="Schaufler K."/>
            <person name="Gaca A."/>
            <person name="Sgardioli B."/>
            <person name="Wagenaar J."/>
            <person name="Strong T."/>
        </authorList>
    </citation>
    <scope>NUCLEOTIDE SEQUENCE [LARGE SCALE GENOMIC DNA]</scope>
    <source>
        <strain evidence="8 9">669A</strain>
    </source>
</reference>
<evidence type="ECO:0000256" key="2">
    <source>
        <dbReference type="ARBA" id="ARBA00022525"/>
    </source>
</evidence>
<feature type="chain" id="PRO_5046228196" evidence="6">
    <location>
        <begin position="20"/>
        <end position="91"/>
    </location>
</feature>
<evidence type="ECO:0000259" key="7">
    <source>
        <dbReference type="Pfam" id="PF00746"/>
    </source>
</evidence>
<evidence type="ECO:0000256" key="1">
    <source>
        <dbReference type="ARBA" id="ARBA00022512"/>
    </source>
</evidence>
<accession>A0ABS3LE25</accession>
<name>A0ABS3LE25_9ENTE</name>
<dbReference type="Pfam" id="PF00746">
    <property type="entry name" value="Gram_pos_anchor"/>
    <property type="match status" value="1"/>
</dbReference>